<reference evidence="1 2" key="1">
    <citation type="submission" date="2019-12" db="EMBL/GenBank/DDBJ databases">
        <title>Chromosome-level assembly of the Caenorhabditis remanei genome.</title>
        <authorList>
            <person name="Teterina A.A."/>
            <person name="Willis J.H."/>
            <person name="Phillips P.C."/>
        </authorList>
    </citation>
    <scope>NUCLEOTIDE SEQUENCE [LARGE SCALE GENOMIC DNA]</scope>
    <source>
        <strain evidence="1 2">PX506</strain>
        <tissue evidence="1">Whole organism</tissue>
    </source>
</reference>
<dbReference type="GeneID" id="9812294"/>
<dbReference type="AlphaFoldDB" id="A0A6A5GMR2"/>
<sequence>MIYRISKDVVVWRTRRMMERRATSARQMQHLSWRLADLERLGSYNKNTESWILKSDPKSKLKNDALRQLQLCKPQKKERLTPDSFRLHTNSGDTMDFYYRNFRDLKGDPYPVLFEPTTAIPKMRCYNIVEIGVGAPTFPTHTWLLLQDIKCPGIRYLTKINVESWRRYLTVEDKQNDESLG</sequence>
<dbReference type="EMBL" id="WUAV01000004">
    <property type="protein sequence ID" value="KAF1756668.1"/>
    <property type="molecule type" value="Genomic_DNA"/>
</dbReference>
<dbReference type="CTD" id="9812294"/>
<organism evidence="1 2">
    <name type="scientific">Caenorhabditis remanei</name>
    <name type="common">Caenorhabditis vulgaris</name>
    <dbReference type="NCBI Taxonomy" id="31234"/>
    <lineage>
        <taxon>Eukaryota</taxon>
        <taxon>Metazoa</taxon>
        <taxon>Ecdysozoa</taxon>
        <taxon>Nematoda</taxon>
        <taxon>Chromadorea</taxon>
        <taxon>Rhabditida</taxon>
        <taxon>Rhabditina</taxon>
        <taxon>Rhabditomorpha</taxon>
        <taxon>Rhabditoidea</taxon>
        <taxon>Rhabditidae</taxon>
        <taxon>Peloderinae</taxon>
        <taxon>Caenorhabditis</taxon>
    </lineage>
</organism>
<evidence type="ECO:0000313" key="2">
    <source>
        <dbReference type="Proteomes" id="UP000483820"/>
    </source>
</evidence>
<proteinExistence type="predicted"/>
<accession>A0A6A5GMR2</accession>
<evidence type="ECO:0000313" key="1">
    <source>
        <dbReference type="EMBL" id="KAF1756668.1"/>
    </source>
</evidence>
<dbReference type="RefSeq" id="XP_053584433.1">
    <property type="nucleotide sequence ID" value="XM_053729661.1"/>
</dbReference>
<protein>
    <submittedName>
        <fullName evidence="1">Uncharacterized protein</fullName>
    </submittedName>
</protein>
<dbReference type="KEGG" id="crq:GCK72_013122"/>
<name>A0A6A5GMR2_CAERE</name>
<dbReference type="Proteomes" id="UP000483820">
    <property type="component" value="Chromosome IV"/>
</dbReference>
<comment type="caution">
    <text evidence="1">The sequence shown here is derived from an EMBL/GenBank/DDBJ whole genome shotgun (WGS) entry which is preliminary data.</text>
</comment>
<gene>
    <name evidence="1" type="ORF">GCK72_013122</name>
</gene>